<dbReference type="EMBL" id="JAVFWL010000002">
    <property type="protein sequence ID" value="KAK6736178.1"/>
    <property type="molecule type" value="Genomic_DNA"/>
</dbReference>
<evidence type="ECO:0000313" key="3">
    <source>
        <dbReference type="Proteomes" id="UP001303046"/>
    </source>
</evidence>
<evidence type="ECO:0000256" key="1">
    <source>
        <dbReference type="SAM" id="Phobius"/>
    </source>
</evidence>
<feature type="transmembrane region" description="Helical" evidence="1">
    <location>
        <begin position="115"/>
        <end position="137"/>
    </location>
</feature>
<evidence type="ECO:0000313" key="2">
    <source>
        <dbReference type="EMBL" id="KAK6736178.1"/>
    </source>
</evidence>
<gene>
    <name evidence="2" type="primary">Necator_chrII.g6866</name>
    <name evidence="2" type="ORF">RB195_019073</name>
</gene>
<dbReference type="Proteomes" id="UP001303046">
    <property type="component" value="Unassembled WGS sequence"/>
</dbReference>
<feature type="transmembrane region" description="Helical" evidence="1">
    <location>
        <begin position="24"/>
        <end position="49"/>
    </location>
</feature>
<reference evidence="2 3" key="1">
    <citation type="submission" date="2023-08" db="EMBL/GenBank/DDBJ databases">
        <title>A Necator americanus chromosomal reference genome.</title>
        <authorList>
            <person name="Ilik V."/>
            <person name="Petrzelkova K.J."/>
            <person name="Pardy F."/>
            <person name="Fuh T."/>
            <person name="Niatou-Singa F.S."/>
            <person name="Gouil Q."/>
            <person name="Baker L."/>
            <person name="Ritchie M.E."/>
            <person name="Jex A.R."/>
            <person name="Gazzola D."/>
            <person name="Li H."/>
            <person name="Toshio Fujiwara R."/>
            <person name="Zhan B."/>
            <person name="Aroian R.V."/>
            <person name="Pafco B."/>
            <person name="Schwarz E.M."/>
        </authorList>
    </citation>
    <scope>NUCLEOTIDE SEQUENCE [LARGE SCALE GENOMIC DNA]</scope>
    <source>
        <strain evidence="2 3">Aroian</strain>
        <tissue evidence="2">Whole animal</tissue>
    </source>
</reference>
<keyword evidence="1" id="KW-0472">Membrane</keyword>
<protein>
    <submittedName>
        <fullName evidence="2">Uncharacterized protein</fullName>
    </submittedName>
</protein>
<feature type="transmembrane region" description="Helical" evidence="1">
    <location>
        <begin position="88"/>
        <end position="108"/>
    </location>
</feature>
<comment type="caution">
    <text evidence="2">The sequence shown here is derived from an EMBL/GenBank/DDBJ whole genome shotgun (WGS) entry which is preliminary data.</text>
</comment>
<keyword evidence="1" id="KW-0812">Transmembrane</keyword>
<proteinExistence type="predicted"/>
<sequence length="261" mass="29505">MCDALAELGEEGNEDYVVCNCMHSFIACLAFQVFDFFGVGIALVAYGALNYFQETSLYTTLPFVVLLFFAAALPLGVVGLLYQRPNLLVVYNTRLSIVVLWSLAWMTFSLLSKEGILGFAVSLFWFLAALCYFWGLFVTSKALNYVTTHYRGYDDVDPERVQFIEQMLRDMIDEIKQKELDIAAGLIPKDGLSGDVAPPVPKQEVSAKEVERNVKFDESNDRVAPVAKVTQSKFHISWQLHYQYIQCKLIECLRSISSNKN</sequence>
<feature type="transmembrane region" description="Helical" evidence="1">
    <location>
        <begin position="61"/>
        <end position="82"/>
    </location>
</feature>
<name>A0ABR1CES4_NECAM</name>
<keyword evidence="1" id="KW-1133">Transmembrane helix</keyword>
<organism evidence="2 3">
    <name type="scientific">Necator americanus</name>
    <name type="common">Human hookworm</name>
    <dbReference type="NCBI Taxonomy" id="51031"/>
    <lineage>
        <taxon>Eukaryota</taxon>
        <taxon>Metazoa</taxon>
        <taxon>Ecdysozoa</taxon>
        <taxon>Nematoda</taxon>
        <taxon>Chromadorea</taxon>
        <taxon>Rhabditida</taxon>
        <taxon>Rhabditina</taxon>
        <taxon>Rhabditomorpha</taxon>
        <taxon>Strongyloidea</taxon>
        <taxon>Ancylostomatidae</taxon>
        <taxon>Bunostominae</taxon>
        <taxon>Necator</taxon>
    </lineage>
</organism>
<keyword evidence="3" id="KW-1185">Reference proteome</keyword>
<accession>A0ABR1CES4</accession>